<dbReference type="OrthoDB" id="38423at10239"/>
<name>A0A0K2QQN6_9CAUD</name>
<evidence type="ECO:0000313" key="1">
    <source>
        <dbReference type="EMBL" id="BAS04904.2"/>
    </source>
</evidence>
<dbReference type="GeneID" id="26634573"/>
<dbReference type="RefSeq" id="YP_009207916.2">
    <property type="nucleotide sequence ID" value="NC_028899.1"/>
</dbReference>
<proteinExistence type="predicted"/>
<protein>
    <submittedName>
        <fullName evidence="1">Uncharacterized protein</fullName>
    </submittedName>
</protein>
<dbReference type="Proteomes" id="UP000202583">
    <property type="component" value="Segment"/>
</dbReference>
<accession>A0A0K2QQN6</accession>
<dbReference type="KEGG" id="vg:26634573"/>
<evidence type="ECO:0000313" key="2">
    <source>
        <dbReference type="Proteomes" id="UP000202583"/>
    </source>
</evidence>
<organism evidence="1 2">
    <name type="scientific">Ralstonia phage RSF1</name>
    <dbReference type="NCBI Taxonomy" id="1689679"/>
    <lineage>
        <taxon>Viruses</taxon>
        <taxon>Duplodnaviria</taxon>
        <taxon>Heunggongvirae</taxon>
        <taxon>Uroviricota</taxon>
        <taxon>Caudoviricetes</taxon>
        <taxon>Chimalliviridae</taxon>
        <taxon>Chiangmaivirus</taxon>
        <taxon>Chiangmaivirus RSF1</taxon>
    </lineage>
</organism>
<sequence length="57" mass="6239">MDKKYTIQQAVDAARVKAGGKGLCLDVIRGRDRNEKITLVELNGIADLILMDTAIHS</sequence>
<dbReference type="EMBL" id="AP014927">
    <property type="protein sequence ID" value="BAS04904.2"/>
    <property type="molecule type" value="Genomic_DNA"/>
</dbReference>
<reference evidence="1 2" key="1">
    <citation type="submission" date="2015-07" db="EMBL/GenBank/DDBJ databases">
        <title>Two Asian jumbo phage RSL2 and RSF1 infecting the phytopathogen Ralstonia solanacearum share common features related to the phi-KZ-like phages.</title>
        <authorList>
            <person name="Kawasaki T."/>
            <person name="Fujie M."/>
            <person name="Chatchawankanphanich O."/>
            <person name="Ogata H."/>
            <person name="Yamada T."/>
        </authorList>
    </citation>
    <scope>NUCLEOTIDE SEQUENCE [LARGE SCALE GENOMIC DNA]</scope>
    <source>
        <strain evidence="1 2">RSF1</strain>
    </source>
</reference>
<keyword evidence="2" id="KW-1185">Reference proteome</keyword>